<dbReference type="RefSeq" id="WP_143373991.1">
    <property type="nucleotide sequence ID" value="NZ_VJVZ01000009.1"/>
</dbReference>
<organism evidence="15 16">
    <name type="scientific">Flavobacterium zepuense</name>
    <dbReference type="NCBI Taxonomy" id="2593302"/>
    <lineage>
        <taxon>Bacteria</taxon>
        <taxon>Pseudomonadati</taxon>
        <taxon>Bacteroidota</taxon>
        <taxon>Flavobacteriia</taxon>
        <taxon>Flavobacteriales</taxon>
        <taxon>Flavobacteriaceae</taxon>
        <taxon>Flavobacterium</taxon>
    </lineage>
</organism>
<dbReference type="InterPro" id="IPR004589">
    <property type="entry name" value="DNA_helicase_ATP-dep_RecQ"/>
</dbReference>
<evidence type="ECO:0000259" key="13">
    <source>
        <dbReference type="PROSITE" id="PS51192"/>
    </source>
</evidence>
<evidence type="ECO:0000256" key="7">
    <source>
        <dbReference type="ARBA" id="ARBA00023125"/>
    </source>
</evidence>
<evidence type="ECO:0000256" key="6">
    <source>
        <dbReference type="ARBA" id="ARBA00022840"/>
    </source>
</evidence>
<dbReference type="CDD" id="cd17920">
    <property type="entry name" value="DEXHc_RecQ"/>
    <property type="match status" value="1"/>
</dbReference>
<dbReference type="PROSITE" id="PS51194">
    <property type="entry name" value="HELICASE_CTER"/>
    <property type="match status" value="1"/>
</dbReference>
<evidence type="ECO:0000256" key="9">
    <source>
        <dbReference type="ARBA" id="ARBA00034617"/>
    </source>
</evidence>
<dbReference type="GO" id="GO:0003677">
    <property type="term" value="F:DNA binding"/>
    <property type="evidence" value="ECO:0007669"/>
    <property type="project" value="UniProtKB-KW"/>
</dbReference>
<name>A0A552UYI3_9FLAO</name>
<evidence type="ECO:0000256" key="10">
    <source>
        <dbReference type="ARBA" id="ARBA00034808"/>
    </source>
</evidence>
<feature type="domain" description="Helicase ATP-binding" evidence="13">
    <location>
        <begin position="26"/>
        <end position="194"/>
    </location>
</feature>
<dbReference type="GO" id="GO:0043590">
    <property type="term" value="C:bacterial nucleoid"/>
    <property type="evidence" value="ECO:0007669"/>
    <property type="project" value="TreeGrafter"/>
</dbReference>
<dbReference type="PANTHER" id="PTHR13710">
    <property type="entry name" value="DNA HELICASE RECQ FAMILY MEMBER"/>
    <property type="match status" value="1"/>
</dbReference>
<protein>
    <recommendedName>
        <fullName evidence="11">ATP-dependent DNA helicase RecQ</fullName>
        <ecNumber evidence="10">5.6.2.4</ecNumber>
    </recommendedName>
    <alternativeName>
        <fullName evidence="12">DNA 3'-5' helicase RecQ</fullName>
    </alternativeName>
</protein>
<gene>
    <name evidence="15" type="ORF">FMM05_13830</name>
</gene>
<dbReference type="GO" id="GO:0005524">
    <property type="term" value="F:ATP binding"/>
    <property type="evidence" value="ECO:0007669"/>
    <property type="project" value="UniProtKB-KW"/>
</dbReference>
<dbReference type="GO" id="GO:0043138">
    <property type="term" value="F:3'-5' DNA helicase activity"/>
    <property type="evidence" value="ECO:0007669"/>
    <property type="project" value="UniProtKB-EC"/>
</dbReference>
<dbReference type="GO" id="GO:0006310">
    <property type="term" value="P:DNA recombination"/>
    <property type="evidence" value="ECO:0007669"/>
    <property type="project" value="InterPro"/>
</dbReference>
<accession>A0A552UYI3</accession>
<dbReference type="FunFam" id="3.40.50.300:FF:000296">
    <property type="entry name" value="ATP-dependent DNA helicase RecQ"/>
    <property type="match status" value="1"/>
</dbReference>
<dbReference type="SMART" id="SM00490">
    <property type="entry name" value="HELICc"/>
    <property type="match status" value="1"/>
</dbReference>
<keyword evidence="4" id="KW-0378">Hydrolase</keyword>
<dbReference type="InterPro" id="IPR001650">
    <property type="entry name" value="Helicase_C-like"/>
</dbReference>
<dbReference type="Pfam" id="PF00270">
    <property type="entry name" value="DEAD"/>
    <property type="match status" value="1"/>
</dbReference>
<evidence type="ECO:0000256" key="5">
    <source>
        <dbReference type="ARBA" id="ARBA00022806"/>
    </source>
</evidence>
<dbReference type="Pfam" id="PF00271">
    <property type="entry name" value="Helicase_C"/>
    <property type="match status" value="1"/>
</dbReference>
<dbReference type="GO" id="GO:0006281">
    <property type="term" value="P:DNA repair"/>
    <property type="evidence" value="ECO:0007669"/>
    <property type="project" value="TreeGrafter"/>
</dbReference>
<dbReference type="GO" id="GO:0005737">
    <property type="term" value="C:cytoplasm"/>
    <property type="evidence" value="ECO:0007669"/>
    <property type="project" value="TreeGrafter"/>
</dbReference>
<dbReference type="InterPro" id="IPR036388">
    <property type="entry name" value="WH-like_DNA-bd_sf"/>
</dbReference>
<evidence type="ECO:0000256" key="12">
    <source>
        <dbReference type="ARBA" id="ARBA00044550"/>
    </source>
</evidence>
<sequence>MEQQALEILKKYWQHDSFREPQDKIIAEVLQGRDTFALMPTGGGKSICFQVPGMMKEGLCLVVSPLIALMKDQVQNLAKRNIKAIALTGSLSVNEISDLLDNCRFGNYKFLYLSPERLQADWIIERLKELPINLVAIDEAHCVSQWGHDFRPAYLKISALKKHLPHVPFMALTASATHRVQEDIVTQLALTNPVVFKKSFARENIAYMVFEVEDKLHRLQQILTKNPGPSIIYVRNRKACHDVAQQLRSFGFSATFYHGGLKEKEKEANMQLWLAEKAQVIVATNAFGMGIDKPNVKTVLHIQLPENIENYYQEAGRAGRNGQKAFAVMLVNASDIKTTKSQFIEVLPDKKFLKEVYLKLNTFLQIAYGEGMGQTYPFNFNEFCHKYKFPAVKAFNALQFLDRQGILTLSKEFTEKVNLQFIIPSKEVVRYISLNSADEEPILTILRNYTGIFEMETAINTAMITKKANISEAALIDMLQKLEQKGVVALRTSGNDSSIVFNEVREDEHTINRVSKFLEQQNAIKLKQFESAVQYVTDVSHCKARMILEYFDEETTADCGICSYCINKARKPKSPIETATAILEILKEESINSRDIETRLELTAQETVFALQLLLENERITINDYNQYTIK</sequence>
<evidence type="ECO:0000313" key="15">
    <source>
        <dbReference type="EMBL" id="TRW23274.1"/>
    </source>
</evidence>
<dbReference type="Gene3D" id="1.10.10.10">
    <property type="entry name" value="Winged helix-like DNA-binding domain superfamily/Winged helix DNA-binding domain"/>
    <property type="match status" value="1"/>
</dbReference>
<keyword evidence="2" id="KW-0479">Metal-binding</keyword>
<dbReference type="SMART" id="SM00487">
    <property type="entry name" value="DEXDc"/>
    <property type="match status" value="1"/>
</dbReference>
<dbReference type="SUPFAM" id="SSF52540">
    <property type="entry name" value="P-loop containing nucleoside triphosphate hydrolases"/>
    <property type="match status" value="1"/>
</dbReference>
<dbReference type="GO" id="GO:0030894">
    <property type="term" value="C:replisome"/>
    <property type="evidence" value="ECO:0007669"/>
    <property type="project" value="TreeGrafter"/>
</dbReference>
<evidence type="ECO:0000313" key="16">
    <source>
        <dbReference type="Proteomes" id="UP000320643"/>
    </source>
</evidence>
<dbReference type="Pfam" id="PF16124">
    <property type="entry name" value="RecQ_Zn_bind"/>
    <property type="match status" value="1"/>
</dbReference>
<keyword evidence="3" id="KW-0547">Nucleotide-binding</keyword>
<keyword evidence="8" id="KW-0413">Isomerase</keyword>
<comment type="caution">
    <text evidence="15">The sequence shown here is derived from an EMBL/GenBank/DDBJ whole genome shotgun (WGS) entry which is preliminary data.</text>
</comment>
<evidence type="ECO:0000256" key="2">
    <source>
        <dbReference type="ARBA" id="ARBA00022723"/>
    </source>
</evidence>
<dbReference type="EMBL" id="VJVZ01000009">
    <property type="protein sequence ID" value="TRW23274.1"/>
    <property type="molecule type" value="Genomic_DNA"/>
</dbReference>
<proteinExistence type="inferred from homology"/>
<keyword evidence="7" id="KW-0238">DNA-binding</keyword>
<dbReference type="Proteomes" id="UP000320643">
    <property type="component" value="Unassembled WGS sequence"/>
</dbReference>
<dbReference type="GO" id="GO:0046872">
    <property type="term" value="F:metal ion binding"/>
    <property type="evidence" value="ECO:0007669"/>
    <property type="project" value="UniProtKB-KW"/>
</dbReference>
<keyword evidence="6" id="KW-0067">ATP-binding</keyword>
<dbReference type="Gene3D" id="3.40.50.300">
    <property type="entry name" value="P-loop containing nucleotide triphosphate hydrolases"/>
    <property type="match status" value="2"/>
</dbReference>
<keyword evidence="16" id="KW-1185">Reference proteome</keyword>
<comment type="catalytic activity">
    <reaction evidence="9">
        <text>Couples ATP hydrolysis with the unwinding of duplex DNA by translocating in the 3'-5' direction.</text>
        <dbReference type="EC" id="5.6.2.4"/>
    </reaction>
</comment>
<dbReference type="PROSITE" id="PS51192">
    <property type="entry name" value="HELICASE_ATP_BIND_1"/>
    <property type="match status" value="1"/>
</dbReference>
<dbReference type="NCBIfam" id="TIGR00614">
    <property type="entry name" value="recQ_fam"/>
    <property type="match status" value="1"/>
</dbReference>
<keyword evidence="5 15" id="KW-0347">Helicase</keyword>
<evidence type="ECO:0000256" key="8">
    <source>
        <dbReference type="ARBA" id="ARBA00023235"/>
    </source>
</evidence>
<evidence type="ECO:0000256" key="11">
    <source>
        <dbReference type="ARBA" id="ARBA00044535"/>
    </source>
</evidence>
<dbReference type="InterPro" id="IPR032284">
    <property type="entry name" value="RecQ_Zn-bd"/>
</dbReference>
<comment type="similarity">
    <text evidence="1">Belongs to the helicase family. RecQ subfamily.</text>
</comment>
<evidence type="ECO:0000259" key="14">
    <source>
        <dbReference type="PROSITE" id="PS51194"/>
    </source>
</evidence>
<evidence type="ECO:0000256" key="1">
    <source>
        <dbReference type="ARBA" id="ARBA00005446"/>
    </source>
</evidence>
<dbReference type="EC" id="5.6.2.4" evidence="10"/>
<dbReference type="AlphaFoldDB" id="A0A552UYI3"/>
<dbReference type="GO" id="GO:0009378">
    <property type="term" value="F:four-way junction helicase activity"/>
    <property type="evidence" value="ECO:0007669"/>
    <property type="project" value="TreeGrafter"/>
</dbReference>
<dbReference type="InterPro" id="IPR011545">
    <property type="entry name" value="DEAD/DEAH_box_helicase_dom"/>
</dbReference>
<feature type="domain" description="Helicase C-terminal" evidence="14">
    <location>
        <begin position="218"/>
        <end position="364"/>
    </location>
</feature>
<dbReference type="InterPro" id="IPR014001">
    <property type="entry name" value="Helicase_ATP-bd"/>
</dbReference>
<evidence type="ECO:0000256" key="4">
    <source>
        <dbReference type="ARBA" id="ARBA00022801"/>
    </source>
</evidence>
<reference evidence="15 16" key="1">
    <citation type="submission" date="2019-07" db="EMBL/GenBank/DDBJ databases">
        <title>Flavobacterium sp. nov., isolated from glacier ice.</title>
        <authorList>
            <person name="Liu Q."/>
            <person name="Xin Y.-H."/>
        </authorList>
    </citation>
    <scope>NUCLEOTIDE SEQUENCE [LARGE SCALE GENOMIC DNA]</scope>
    <source>
        <strain evidence="15 16">ZT4R6</strain>
    </source>
</reference>
<dbReference type="InterPro" id="IPR027417">
    <property type="entry name" value="P-loop_NTPase"/>
</dbReference>
<dbReference type="GO" id="GO:0016787">
    <property type="term" value="F:hydrolase activity"/>
    <property type="evidence" value="ECO:0007669"/>
    <property type="project" value="UniProtKB-KW"/>
</dbReference>
<evidence type="ECO:0000256" key="3">
    <source>
        <dbReference type="ARBA" id="ARBA00022741"/>
    </source>
</evidence>
<dbReference type="PANTHER" id="PTHR13710:SF105">
    <property type="entry name" value="ATP-DEPENDENT DNA HELICASE Q1"/>
    <property type="match status" value="1"/>
</dbReference>
<dbReference type="OrthoDB" id="9763310at2"/>